<reference evidence="2 3" key="1">
    <citation type="submission" date="2018-10" db="EMBL/GenBank/DDBJ databases">
        <authorList>
            <person name="Chen W.-M."/>
        </authorList>
    </citation>
    <scope>NUCLEOTIDE SEQUENCE [LARGE SCALE GENOMIC DNA]</scope>
    <source>
        <strain evidence="2 3">THS-13</strain>
    </source>
</reference>
<dbReference type="Pfam" id="PF03872">
    <property type="entry name" value="RseA_N"/>
    <property type="match status" value="1"/>
</dbReference>
<dbReference type="GO" id="GO:0016989">
    <property type="term" value="F:sigma factor antagonist activity"/>
    <property type="evidence" value="ECO:0007669"/>
    <property type="project" value="InterPro"/>
</dbReference>
<evidence type="ECO:0000259" key="1">
    <source>
        <dbReference type="Pfam" id="PF03872"/>
    </source>
</evidence>
<keyword evidence="3" id="KW-1185">Reference proteome</keyword>
<dbReference type="Gene3D" id="1.10.10.880">
    <property type="entry name" value="Anti sigma-E protein RseA, N-terminal domain"/>
    <property type="match status" value="1"/>
</dbReference>
<sequence length="207" mass="21739">MSREVLSAAVDNAATAAEWDGLLEAMDRDPALKNEWSRLWEARDAREGVAVRTTGGDFCAGVMAALQQEQQDAIDHPTVVRLDSRRQPPTGNRPAARPTWRSLVPLSAAAGVAAAVLFFGQPLSRDAATQVVATVAPAVPAAEVAAVRWSAPEPNGDGGRALDAASAEVLNSYLMEHSNTLAERSMGGAISNARFVVNTTGYSADGE</sequence>
<name>A0A3N0V017_9GAMM</name>
<dbReference type="Proteomes" id="UP000282106">
    <property type="component" value="Unassembled WGS sequence"/>
</dbReference>
<dbReference type="SUPFAM" id="SSF89069">
    <property type="entry name" value="N-terminal, cytoplasmic domain of anti-sigmaE factor RseA"/>
    <property type="match status" value="1"/>
</dbReference>
<feature type="domain" description="Anti sigma-E protein RseA N-terminal" evidence="1">
    <location>
        <begin position="1"/>
        <end position="78"/>
    </location>
</feature>
<dbReference type="PANTHER" id="PTHR38104:SF1">
    <property type="entry name" value="ANTI-SIGMA-E FACTOR RSEA"/>
    <property type="match status" value="1"/>
</dbReference>
<accession>A0A3N0V017</accession>
<dbReference type="InterPro" id="IPR036147">
    <property type="entry name" value="Anti-sigma_E_RseA_N_sf"/>
</dbReference>
<dbReference type="InterPro" id="IPR052383">
    <property type="entry name" value="Anti-sigma-E_RseA-like"/>
</dbReference>
<dbReference type="InterPro" id="IPR005572">
    <property type="entry name" value="Anti-sigma_E_RseA_N"/>
</dbReference>
<proteinExistence type="predicted"/>
<evidence type="ECO:0000313" key="3">
    <source>
        <dbReference type="Proteomes" id="UP000282106"/>
    </source>
</evidence>
<dbReference type="EMBL" id="RJVO01000010">
    <property type="protein sequence ID" value="ROH85962.1"/>
    <property type="molecule type" value="Genomic_DNA"/>
</dbReference>
<protein>
    <recommendedName>
        <fullName evidence="1">Anti sigma-E protein RseA N-terminal domain-containing protein</fullName>
    </recommendedName>
</protein>
<dbReference type="InParanoid" id="A0A3N0V017"/>
<comment type="caution">
    <text evidence="2">The sequence shown here is derived from an EMBL/GenBank/DDBJ whole genome shotgun (WGS) entry which is preliminary data.</text>
</comment>
<evidence type="ECO:0000313" key="2">
    <source>
        <dbReference type="EMBL" id="ROH85962.1"/>
    </source>
</evidence>
<dbReference type="AlphaFoldDB" id="A0A3N0V017"/>
<organism evidence="2 3">
    <name type="scientific">Stagnimonas aquatica</name>
    <dbReference type="NCBI Taxonomy" id="2689987"/>
    <lineage>
        <taxon>Bacteria</taxon>
        <taxon>Pseudomonadati</taxon>
        <taxon>Pseudomonadota</taxon>
        <taxon>Gammaproteobacteria</taxon>
        <taxon>Nevskiales</taxon>
        <taxon>Nevskiaceae</taxon>
        <taxon>Stagnimonas</taxon>
    </lineage>
</organism>
<gene>
    <name evidence="2" type="ORF">ED208_16185</name>
</gene>
<dbReference type="PANTHER" id="PTHR38104">
    <property type="match status" value="1"/>
</dbReference>
<dbReference type="RefSeq" id="WP_123212971.1">
    <property type="nucleotide sequence ID" value="NZ_RJVO01000010.1"/>
</dbReference>